<feature type="region of interest" description="Disordered" evidence="1">
    <location>
        <begin position="1"/>
        <end position="61"/>
    </location>
</feature>
<reference evidence="4" key="1">
    <citation type="journal article" date="2019" name="Int. J. Syst. Evol. Microbiol.">
        <title>The Global Catalogue of Microorganisms (GCM) 10K type strain sequencing project: providing services to taxonomists for standard genome sequencing and annotation.</title>
        <authorList>
            <consortium name="The Broad Institute Genomics Platform"/>
            <consortium name="The Broad Institute Genome Sequencing Center for Infectious Disease"/>
            <person name="Wu L."/>
            <person name="Ma J."/>
        </authorList>
    </citation>
    <scope>NUCLEOTIDE SEQUENCE [LARGE SCALE GENOMIC DNA]</scope>
    <source>
        <strain evidence="4">JCM 16702</strain>
    </source>
</reference>
<feature type="compositionally biased region" description="Basic and acidic residues" evidence="1">
    <location>
        <begin position="40"/>
        <end position="49"/>
    </location>
</feature>
<dbReference type="Proteomes" id="UP001500683">
    <property type="component" value="Unassembled WGS sequence"/>
</dbReference>
<keyword evidence="3" id="KW-0808">Transferase</keyword>
<dbReference type="GO" id="GO:0032259">
    <property type="term" value="P:methylation"/>
    <property type="evidence" value="ECO:0007669"/>
    <property type="project" value="UniProtKB-KW"/>
</dbReference>
<organism evidence="3 4">
    <name type="scientific">Actinomadura miaoliensis</name>
    <dbReference type="NCBI Taxonomy" id="430685"/>
    <lineage>
        <taxon>Bacteria</taxon>
        <taxon>Bacillati</taxon>
        <taxon>Actinomycetota</taxon>
        <taxon>Actinomycetes</taxon>
        <taxon>Streptosporangiales</taxon>
        <taxon>Thermomonosporaceae</taxon>
        <taxon>Actinomadura</taxon>
    </lineage>
</organism>
<protein>
    <submittedName>
        <fullName evidence="3">N-6 DNA methylase</fullName>
    </submittedName>
</protein>
<dbReference type="SUPFAM" id="SSF53335">
    <property type="entry name" value="S-adenosyl-L-methionine-dependent methyltransferases"/>
    <property type="match status" value="1"/>
</dbReference>
<feature type="domain" description="DNA methylase adenine-specific" evidence="2">
    <location>
        <begin position="212"/>
        <end position="307"/>
    </location>
</feature>
<comment type="caution">
    <text evidence="3">The sequence shown here is derived from an EMBL/GenBank/DDBJ whole genome shotgun (WGS) entry which is preliminary data.</text>
</comment>
<evidence type="ECO:0000259" key="2">
    <source>
        <dbReference type="Pfam" id="PF02384"/>
    </source>
</evidence>
<keyword evidence="3" id="KW-0489">Methyltransferase</keyword>
<dbReference type="GO" id="GO:0008168">
    <property type="term" value="F:methyltransferase activity"/>
    <property type="evidence" value="ECO:0007669"/>
    <property type="project" value="UniProtKB-KW"/>
</dbReference>
<dbReference type="Pfam" id="PF02384">
    <property type="entry name" value="N6_Mtase"/>
    <property type="match status" value="1"/>
</dbReference>
<sequence length="362" mass="39803">MTRGYRPDDRRHAQPDSEQLDLLAQTPARQQTDPQTDQQVEQRIDRHTSSEQARITRAAPRPANMRLHLQQIAEDIDRAWHRAHGGSRIEIPLGTVATLCLIGPTELDRPKLEQYILGLDAPALMRLYQSFWARLWMNRPYLVDVASPIHRWLEDGIDDRAAKAVRAVTQAAIQTGMLELTASPDPWWRSQADVLGPVLTGLRSQGGRRALAEFHTPAEVADALARLTIGDEAPSPGQWISDPAAGTGGLIRAAALALRERGQDPADYVWVMTDIDPLACACAAVNSLIWGLGSNVLVHCGDTLAEGDGAERALRRRAEVIAHREEMVGKAAVIAAVHQTMQLLDIAAREHDETSSRLGLTD</sequence>
<accession>A0ABP7WB66</accession>
<evidence type="ECO:0000313" key="4">
    <source>
        <dbReference type="Proteomes" id="UP001500683"/>
    </source>
</evidence>
<dbReference type="RefSeq" id="WP_344952454.1">
    <property type="nucleotide sequence ID" value="NZ_BAAAZG010000038.1"/>
</dbReference>
<evidence type="ECO:0000313" key="3">
    <source>
        <dbReference type="EMBL" id="GAA4085231.1"/>
    </source>
</evidence>
<name>A0ABP7WB66_9ACTN</name>
<gene>
    <name evidence="3" type="ORF">GCM10022214_51550</name>
</gene>
<dbReference type="InterPro" id="IPR029063">
    <property type="entry name" value="SAM-dependent_MTases_sf"/>
</dbReference>
<feature type="compositionally biased region" description="Basic and acidic residues" evidence="1">
    <location>
        <begin position="1"/>
        <end position="15"/>
    </location>
</feature>
<evidence type="ECO:0000256" key="1">
    <source>
        <dbReference type="SAM" id="MobiDB-lite"/>
    </source>
</evidence>
<dbReference type="InterPro" id="IPR003356">
    <property type="entry name" value="DNA_methylase_A-5"/>
</dbReference>
<proteinExistence type="predicted"/>
<dbReference type="EMBL" id="BAAAZG010000038">
    <property type="protein sequence ID" value="GAA4085231.1"/>
    <property type="molecule type" value="Genomic_DNA"/>
</dbReference>
<keyword evidence="4" id="KW-1185">Reference proteome</keyword>
<feature type="compositionally biased region" description="Polar residues" evidence="1">
    <location>
        <begin position="27"/>
        <end position="39"/>
    </location>
</feature>
<dbReference type="Gene3D" id="3.40.50.150">
    <property type="entry name" value="Vaccinia Virus protein VP39"/>
    <property type="match status" value="1"/>
</dbReference>